<dbReference type="Proteomes" id="UP000051861">
    <property type="component" value="Unassembled WGS sequence"/>
</dbReference>
<proteinExistence type="predicted"/>
<dbReference type="SUPFAM" id="SSF53756">
    <property type="entry name" value="UDP-Glycosyltransferase/glycogen phosphorylase"/>
    <property type="match status" value="1"/>
</dbReference>
<accession>A0A0S7Y1Q0</accession>
<name>A0A0S7Y1Q0_UNCSA</name>
<evidence type="ECO:0000313" key="1">
    <source>
        <dbReference type="EMBL" id="KPJ68656.1"/>
    </source>
</evidence>
<protein>
    <recommendedName>
        <fullName evidence="3">Glycosyl transferase family 1 domain-containing protein</fullName>
    </recommendedName>
</protein>
<gene>
    <name evidence="1" type="ORF">AMJ44_05830</name>
</gene>
<evidence type="ECO:0000313" key="2">
    <source>
        <dbReference type="Proteomes" id="UP000051861"/>
    </source>
</evidence>
<reference evidence="1 2" key="1">
    <citation type="journal article" date="2015" name="Microbiome">
        <title>Genomic resolution of linkages in carbon, nitrogen, and sulfur cycling among widespread estuary sediment bacteria.</title>
        <authorList>
            <person name="Baker B.J."/>
            <person name="Lazar C.S."/>
            <person name="Teske A.P."/>
            <person name="Dick G.J."/>
        </authorList>
    </citation>
    <scope>NUCLEOTIDE SEQUENCE [LARGE SCALE GENOMIC DNA]</scope>
    <source>
        <strain evidence="1">DG_54_3</strain>
    </source>
</reference>
<dbReference type="AlphaFoldDB" id="A0A0S7Y1Q0"/>
<dbReference type="EMBL" id="LIZX01000045">
    <property type="protein sequence ID" value="KPJ68656.1"/>
    <property type="molecule type" value="Genomic_DNA"/>
</dbReference>
<organism evidence="1 2">
    <name type="scientific">candidate division WOR-1 bacterium DG_54_3</name>
    <dbReference type="NCBI Taxonomy" id="1703775"/>
    <lineage>
        <taxon>Bacteria</taxon>
        <taxon>Bacillati</taxon>
        <taxon>Saganbacteria</taxon>
    </lineage>
</organism>
<dbReference type="Gene3D" id="3.40.50.2000">
    <property type="entry name" value="Glycogen Phosphorylase B"/>
    <property type="match status" value="1"/>
</dbReference>
<sequence>MNKKLLLSAPLGCPGAVTALRNHQAVLKPNVRCDFIPLEHLIFPHLKAATTARRIYYGLSRRLKVISIKRILPYGENIIFGSFSPTYEVVVNKLNKRGIRPSFIWHSSIGQLEQTPGERELFMRVATLLEEGRIKHLLLHRRLYHSIGVFVKRATFFPHSIDLSQFRGVVKKDIPGINCDLFCRVRFGKNVLNQILAFQMAGSDGNLHINFDPQLFRGIIETIGVNVVRHKWLPVADYYGLVAAMDLSLQVTIGESFNYAVCERMALGVPVLTTEDIYLISEDSVLRKYLCVKAVDTPSEIAGGIKLIVNDKKLAADLGLRCKSRIADVAKTNNAIVINQIGSHFTD</sequence>
<evidence type="ECO:0008006" key="3">
    <source>
        <dbReference type="Google" id="ProtNLM"/>
    </source>
</evidence>
<comment type="caution">
    <text evidence="1">The sequence shown here is derived from an EMBL/GenBank/DDBJ whole genome shotgun (WGS) entry which is preliminary data.</text>
</comment>